<dbReference type="SMART" id="SM00849">
    <property type="entry name" value="Lactamase_B"/>
    <property type="match status" value="1"/>
</dbReference>
<evidence type="ECO:0000313" key="3">
    <source>
        <dbReference type="Proteomes" id="UP000317078"/>
    </source>
</evidence>
<evidence type="ECO:0000259" key="1">
    <source>
        <dbReference type="SMART" id="SM00849"/>
    </source>
</evidence>
<dbReference type="EMBL" id="RCZP01000019">
    <property type="protein sequence ID" value="TPG53177.1"/>
    <property type="molecule type" value="Genomic_DNA"/>
</dbReference>
<feature type="domain" description="Metallo-beta-lactamase" evidence="1">
    <location>
        <begin position="39"/>
        <end position="231"/>
    </location>
</feature>
<gene>
    <name evidence="2" type="ORF">EAH89_17530</name>
</gene>
<dbReference type="Gene3D" id="3.60.15.10">
    <property type="entry name" value="Ribonuclease Z/Hydroxyacylglutathione hydrolase-like"/>
    <property type="match status" value="1"/>
</dbReference>
<dbReference type="OrthoDB" id="9781189at2"/>
<dbReference type="PANTHER" id="PTHR42663">
    <property type="entry name" value="HYDROLASE C777.06C-RELATED-RELATED"/>
    <property type="match status" value="1"/>
</dbReference>
<accession>A0A502FU85</accession>
<reference evidence="2 3" key="1">
    <citation type="journal article" date="2019" name="Environ. Microbiol.">
        <title>Species interactions and distinct microbial communities in high Arctic permafrost affected cryosols are associated with the CH4 and CO2 gas fluxes.</title>
        <authorList>
            <person name="Altshuler I."/>
            <person name="Hamel J."/>
            <person name="Turney S."/>
            <person name="Magnuson E."/>
            <person name="Levesque R."/>
            <person name="Greer C."/>
            <person name="Whyte L.G."/>
        </authorList>
    </citation>
    <scope>NUCLEOTIDE SEQUENCE [LARGE SCALE GENOMIC DNA]</scope>
    <source>
        <strain evidence="2 3">S9.3B</strain>
    </source>
</reference>
<dbReference type="InterPro" id="IPR036866">
    <property type="entry name" value="RibonucZ/Hydroxyglut_hydro"/>
</dbReference>
<sequence>MKVTLLGCGGSGGVPLLGGEDGRGAWGACDPREARNRRTRSSIVVQGPDDQTILVDAGPDLRAQLLDHGIGRVDAVLLTHAHADHVMGLDELRIMNRIMGKALPVFGTARTLADVTGRFEYAFRPPTPGFFRPALEPVTVEAGQVVRLAGLDVRLFSQDHKVMETLGLRIGGFGYSTDVVEMPEPAFEALAGVRDWVVGCFQRAPHPVHAHVEKAVDWARRLRPARTVLTHMGPDLDWSWMRESLPPGIEPGHDGMVLESPLGDA</sequence>
<dbReference type="Pfam" id="PF12706">
    <property type="entry name" value="Lactamase_B_2"/>
    <property type="match status" value="1"/>
</dbReference>
<dbReference type="PANTHER" id="PTHR42663:SF6">
    <property type="entry name" value="HYDROLASE C777.06C-RELATED"/>
    <property type="match status" value="1"/>
</dbReference>
<dbReference type="Proteomes" id="UP000317078">
    <property type="component" value="Unassembled WGS sequence"/>
</dbReference>
<keyword evidence="2" id="KW-0378">Hydrolase</keyword>
<name>A0A502FU85_9PROT</name>
<dbReference type="SUPFAM" id="SSF56281">
    <property type="entry name" value="Metallo-hydrolase/oxidoreductase"/>
    <property type="match status" value="1"/>
</dbReference>
<dbReference type="CDD" id="cd16279">
    <property type="entry name" value="metallo-hydrolase-like_MBL-fold"/>
    <property type="match status" value="1"/>
</dbReference>
<dbReference type="GO" id="GO:0016787">
    <property type="term" value="F:hydrolase activity"/>
    <property type="evidence" value="ECO:0007669"/>
    <property type="project" value="UniProtKB-KW"/>
</dbReference>
<keyword evidence="3" id="KW-1185">Reference proteome</keyword>
<comment type="caution">
    <text evidence="2">The sequence shown here is derived from an EMBL/GenBank/DDBJ whole genome shotgun (WGS) entry which is preliminary data.</text>
</comment>
<dbReference type="AlphaFoldDB" id="A0A502FU85"/>
<evidence type="ECO:0000313" key="2">
    <source>
        <dbReference type="EMBL" id="TPG53177.1"/>
    </source>
</evidence>
<proteinExistence type="predicted"/>
<dbReference type="RefSeq" id="WP_140885080.1">
    <property type="nucleotide sequence ID" value="NZ_RCZP01000019.1"/>
</dbReference>
<dbReference type="InterPro" id="IPR001279">
    <property type="entry name" value="Metallo-B-lactamas"/>
</dbReference>
<organism evidence="2 3">
    <name type="scientific">Muricoccus nepalensis</name>
    <dbReference type="NCBI Taxonomy" id="1854500"/>
    <lineage>
        <taxon>Bacteria</taxon>
        <taxon>Pseudomonadati</taxon>
        <taxon>Pseudomonadota</taxon>
        <taxon>Alphaproteobacteria</taxon>
        <taxon>Acetobacterales</taxon>
        <taxon>Roseomonadaceae</taxon>
        <taxon>Muricoccus</taxon>
    </lineage>
</organism>
<protein>
    <submittedName>
        <fullName evidence="2">MBL fold metallo-hydrolase</fullName>
    </submittedName>
</protein>